<dbReference type="Gene3D" id="3.40.190.10">
    <property type="entry name" value="Periplasmic binding protein-like II"/>
    <property type="match status" value="2"/>
</dbReference>
<accession>A0A5J6MSB9</accession>
<protein>
    <submittedName>
        <fullName evidence="2">ABC transporter substrate-binding protein</fullName>
    </submittedName>
</protein>
<dbReference type="PROSITE" id="PS51318">
    <property type="entry name" value="TAT"/>
    <property type="match status" value="1"/>
</dbReference>
<reference evidence="2 3" key="1">
    <citation type="submission" date="2019-08" db="EMBL/GenBank/DDBJ databases">
        <title>Hyperibacter terrae gen. nov., sp. nov. and Hyperibacter viscosus sp. nov., two new members in the family Rhodospirillaceae isolated from the rhizosphere of Hypericum perforatum.</title>
        <authorList>
            <person name="Noviana Z."/>
        </authorList>
    </citation>
    <scope>NUCLEOTIDE SEQUENCE [LARGE SCALE GENOMIC DNA]</scope>
    <source>
        <strain evidence="2 3">R5913</strain>
    </source>
</reference>
<dbReference type="InterPro" id="IPR006059">
    <property type="entry name" value="SBP"/>
</dbReference>
<proteinExistence type="predicted"/>
<dbReference type="EMBL" id="CP042906">
    <property type="protein sequence ID" value="QEX17776.1"/>
    <property type="molecule type" value="Genomic_DNA"/>
</dbReference>
<dbReference type="PANTHER" id="PTHR30222">
    <property type="entry name" value="SPERMIDINE/PUTRESCINE-BINDING PERIPLASMIC PROTEIN"/>
    <property type="match status" value="1"/>
</dbReference>
<evidence type="ECO:0000313" key="2">
    <source>
        <dbReference type="EMBL" id="QEX17776.1"/>
    </source>
</evidence>
<name>A0A5J6MSB9_9PROT</name>
<dbReference type="InterPro" id="IPR006311">
    <property type="entry name" value="TAT_signal"/>
</dbReference>
<dbReference type="KEGG" id="htq:FRZ44_30790"/>
<sequence>MIRSHLRISRRRLLKTGAAGAAAVGTFSIIGRARAAEEINALVWCDHSDPALLKPFEDTYGIKVNTKEFAATGEALAILEQSQPGDWDVLVLDTVDITKVAAMGHLAALTKSDYPWDDIFPQLTTESLHFLNGKLYGIPEKFGYNTVAYNSSKVDPADMRKASVLWNEKYKGRIAIYDYYVPLMQMVAIGIGIIPPQLTQDQLPAIKAKLLEMKPLAALIGDVVTVQNALVSGSADIIAGGGEFATAGLHGENPALDWVLPDEGGIRWMQSLAIFEKSKRKEAASKFVKYIMSPAGQARLATSACYWAMPANNKAALSDEQKKILRWDEQPTFLSKSYHYMSPNPEMDKAMLEVWTEFLNA</sequence>
<organism evidence="2 3">
    <name type="scientific">Hypericibacter terrae</name>
    <dbReference type="NCBI Taxonomy" id="2602015"/>
    <lineage>
        <taxon>Bacteria</taxon>
        <taxon>Pseudomonadati</taxon>
        <taxon>Pseudomonadota</taxon>
        <taxon>Alphaproteobacteria</taxon>
        <taxon>Rhodospirillales</taxon>
        <taxon>Dongiaceae</taxon>
        <taxon>Hypericibacter</taxon>
    </lineage>
</organism>
<dbReference type="CDD" id="cd13590">
    <property type="entry name" value="PBP2_PotD_PotF_like"/>
    <property type="match status" value="1"/>
</dbReference>
<keyword evidence="3" id="KW-1185">Reference proteome</keyword>
<dbReference type="AlphaFoldDB" id="A0A5J6MSB9"/>
<dbReference type="OrthoDB" id="7813639at2"/>
<dbReference type="RefSeq" id="WP_151177996.1">
    <property type="nucleotide sequence ID" value="NZ_CP042906.1"/>
</dbReference>
<evidence type="ECO:0000256" key="1">
    <source>
        <dbReference type="ARBA" id="ARBA00022729"/>
    </source>
</evidence>
<dbReference type="SUPFAM" id="SSF53850">
    <property type="entry name" value="Periplasmic binding protein-like II"/>
    <property type="match status" value="1"/>
</dbReference>
<keyword evidence="1" id="KW-0732">Signal</keyword>
<dbReference type="PANTHER" id="PTHR30222:SF17">
    <property type="entry name" value="SPERMIDINE_PUTRESCINE-BINDING PERIPLASMIC PROTEIN"/>
    <property type="match status" value="1"/>
</dbReference>
<evidence type="ECO:0000313" key="3">
    <source>
        <dbReference type="Proteomes" id="UP000326202"/>
    </source>
</evidence>
<dbReference type="Proteomes" id="UP000326202">
    <property type="component" value="Chromosome"/>
</dbReference>
<dbReference type="Pfam" id="PF13416">
    <property type="entry name" value="SBP_bac_8"/>
    <property type="match status" value="1"/>
</dbReference>
<gene>
    <name evidence="2" type="ORF">FRZ44_30790</name>
</gene>